<dbReference type="GO" id="GO:0004842">
    <property type="term" value="F:ubiquitin-protein transferase activity"/>
    <property type="evidence" value="ECO:0007669"/>
    <property type="project" value="TreeGrafter"/>
</dbReference>
<gene>
    <name evidence="4" type="ORF">CKAH01_17847</name>
</gene>
<dbReference type="Proteomes" id="UP001281614">
    <property type="component" value="Unassembled WGS sequence"/>
</dbReference>
<evidence type="ECO:0000313" key="4">
    <source>
        <dbReference type="EMBL" id="KAK2751657.1"/>
    </source>
</evidence>
<dbReference type="Pfam" id="PF12796">
    <property type="entry name" value="Ank_2"/>
    <property type="match status" value="1"/>
</dbReference>
<dbReference type="InterPro" id="IPR036770">
    <property type="entry name" value="Ankyrin_rpt-contain_sf"/>
</dbReference>
<protein>
    <recommendedName>
        <fullName evidence="6">Ankyrin repeat protein</fullName>
    </recommendedName>
</protein>
<dbReference type="PROSITE" id="PS50088">
    <property type="entry name" value="ANK_REPEAT"/>
    <property type="match status" value="2"/>
</dbReference>
<dbReference type="GO" id="GO:0085020">
    <property type="term" value="P:protein K6-linked ubiquitination"/>
    <property type="evidence" value="ECO:0007669"/>
    <property type="project" value="TreeGrafter"/>
</dbReference>
<evidence type="ECO:0000313" key="5">
    <source>
        <dbReference type="Proteomes" id="UP001281614"/>
    </source>
</evidence>
<keyword evidence="5" id="KW-1185">Reference proteome</keyword>
<evidence type="ECO:0000256" key="2">
    <source>
        <dbReference type="ARBA" id="ARBA00023043"/>
    </source>
</evidence>
<dbReference type="PROSITE" id="PS50297">
    <property type="entry name" value="ANK_REP_REGION"/>
    <property type="match status" value="2"/>
</dbReference>
<dbReference type="InterPro" id="IPR002110">
    <property type="entry name" value="Ankyrin_rpt"/>
</dbReference>
<keyword evidence="2 3" id="KW-0040">ANK repeat</keyword>
<dbReference type="PANTHER" id="PTHR24171:SF8">
    <property type="entry name" value="BRCA1-ASSOCIATED RING DOMAIN PROTEIN 1"/>
    <property type="match status" value="1"/>
</dbReference>
<keyword evidence="1" id="KW-0677">Repeat</keyword>
<sequence length="63" mass="6994">MFELSGHCGSALQAASLKGYHEIVQILLEHGANPNPKGHPIDRPIHIASERNHVEIVRLLLKH</sequence>
<dbReference type="AlphaFoldDB" id="A0AAE0D3T0"/>
<dbReference type="EMBL" id="VYYT01000262">
    <property type="protein sequence ID" value="KAK2751657.1"/>
    <property type="molecule type" value="Genomic_DNA"/>
</dbReference>
<name>A0AAE0D3T0_COLKA</name>
<proteinExistence type="predicted"/>
<evidence type="ECO:0000256" key="1">
    <source>
        <dbReference type="ARBA" id="ARBA00022737"/>
    </source>
</evidence>
<feature type="repeat" description="ANK" evidence="3">
    <location>
        <begin position="44"/>
        <end position="63"/>
    </location>
</feature>
<evidence type="ECO:0000256" key="3">
    <source>
        <dbReference type="PROSITE-ProRule" id="PRU00023"/>
    </source>
</evidence>
<comment type="caution">
    <text evidence="4">The sequence shown here is derived from an EMBL/GenBank/DDBJ whole genome shotgun (WGS) entry which is preliminary data.</text>
</comment>
<dbReference type="Gene3D" id="1.25.40.20">
    <property type="entry name" value="Ankyrin repeat-containing domain"/>
    <property type="match status" value="1"/>
</dbReference>
<reference evidence="4" key="1">
    <citation type="submission" date="2023-02" db="EMBL/GenBank/DDBJ databases">
        <title>Colletotrichum kahawae CIFC_Que2 genome sequencing and assembly.</title>
        <authorList>
            <person name="Baroncelli R."/>
        </authorList>
    </citation>
    <scope>NUCLEOTIDE SEQUENCE</scope>
    <source>
        <strain evidence="4">CIFC_Que2</strain>
    </source>
</reference>
<evidence type="ECO:0008006" key="6">
    <source>
        <dbReference type="Google" id="ProtNLM"/>
    </source>
</evidence>
<feature type="repeat" description="ANK" evidence="3">
    <location>
        <begin position="7"/>
        <end position="39"/>
    </location>
</feature>
<accession>A0AAE0D3T0</accession>
<dbReference type="SUPFAM" id="SSF48403">
    <property type="entry name" value="Ankyrin repeat"/>
    <property type="match status" value="1"/>
</dbReference>
<dbReference type="PANTHER" id="PTHR24171">
    <property type="entry name" value="ANKYRIN REPEAT DOMAIN-CONTAINING PROTEIN 39-RELATED"/>
    <property type="match status" value="1"/>
</dbReference>
<organism evidence="4 5">
    <name type="scientific">Colletotrichum kahawae</name>
    <name type="common">Coffee berry disease fungus</name>
    <dbReference type="NCBI Taxonomy" id="34407"/>
    <lineage>
        <taxon>Eukaryota</taxon>
        <taxon>Fungi</taxon>
        <taxon>Dikarya</taxon>
        <taxon>Ascomycota</taxon>
        <taxon>Pezizomycotina</taxon>
        <taxon>Sordariomycetes</taxon>
        <taxon>Hypocreomycetidae</taxon>
        <taxon>Glomerellales</taxon>
        <taxon>Glomerellaceae</taxon>
        <taxon>Colletotrichum</taxon>
        <taxon>Colletotrichum gloeosporioides species complex</taxon>
    </lineage>
</organism>